<accession>A0A3N4L2T5</accession>
<protein>
    <submittedName>
        <fullName evidence="1">Uncharacterized protein</fullName>
    </submittedName>
</protein>
<keyword evidence="2" id="KW-1185">Reference proteome</keyword>
<reference evidence="1 2" key="1">
    <citation type="journal article" date="2018" name="Nat. Ecol. Evol.">
        <title>Pezizomycetes genomes reveal the molecular basis of ectomycorrhizal truffle lifestyle.</title>
        <authorList>
            <person name="Murat C."/>
            <person name="Payen T."/>
            <person name="Noel B."/>
            <person name="Kuo A."/>
            <person name="Morin E."/>
            <person name="Chen J."/>
            <person name="Kohler A."/>
            <person name="Krizsan K."/>
            <person name="Balestrini R."/>
            <person name="Da Silva C."/>
            <person name="Montanini B."/>
            <person name="Hainaut M."/>
            <person name="Levati E."/>
            <person name="Barry K.W."/>
            <person name="Belfiori B."/>
            <person name="Cichocki N."/>
            <person name="Clum A."/>
            <person name="Dockter R.B."/>
            <person name="Fauchery L."/>
            <person name="Guy J."/>
            <person name="Iotti M."/>
            <person name="Le Tacon F."/>
            <person name="Lindquist E.A."/>
            <person name="Lipzen A."/>
            <person name="Malagnac F."/>
            <person name="Mello A."/>
            <person name="Molinier V."/>
            <person name="Miyauchi S."/>
            <person name="Poulain J."/>
            <person name="Riccioni C."/>
            <person name="Rubini A."/>
            <person name="Sitrit Y."/>
            <person name="Splivallo R."/>
            <person name="Traeger S."/>
            <person name="Wang M."/>
            <person name="Zifcakova L."/>
            <person name="Wipf D."/>
            <person name="Zambonelli A."/>
            <person name="Paolocci F."/>
            <person name="Nowrousian M."/>
            <person name="Ottonello S."/>
            <person name="Baldrian P."/>
            <person name="Spatafora J.W."/>
            <person name="Henrissat B."/>
            <person name="Nagy L.G."/>
            <person name="Aury J.M."/>
            <person name="Wincker P."/>
            <person name="Grigoriev I.V."/>
            <person name="Bonfante P."/>
            <person name="Martin F.M."/>
        </authorList>
    </citation>
    <scope>NUCLEOTIDE SEQUENCE [LARGE SCALE GENOMIC DNA]</scope>
    <source>
        <strain evidence="1 2">CCBAS932</strain>
    </source>
</reference>
<dbReference type="Proteomes" id="UP000277580">
    <property type="component" value="Unassembled WGS sequence"/>
</dbReference>
<gene>
    <name evidence="1" type="ORF">P167DRAFT_531437</name>
</gene>
<sequence>MVCSSFLDFSNIRLVTTSSPTSSPVDECGGGGGGGGGGVYSFSVVALSCSQATTRNQSFVVVVAFPSRDLGVTARYLVVACLPACLVALLGPPQKV</sequence>
<organism evidence="1 2">
    <name type="scientific">Morchella conica CCBAS932</name>
    <dbReference type="NCBI Taxonomy" id="1392247"/>
    <lineage>
        <taxon>Eukaryota</taxon>
        <taxon>Fungi</taxon>
        <taxon>Dikarya</taxon>
        <taxon>Ascomycota</taxon>
        <taxon>Pezizomycotina</taxon>
        <taxon>Pezizomycetes</taxon>
        <taxon>Pezizales</taxon>
        <taxon>Morchellaceae</taxon>
        <taxon>Morchella</taxon>
    </lineage>
</organism>
<evidence type="ECO:0000313" key="1">
    <source>
        <dbReference type="EMBL" id="RPB17174.1"/>
    </source>
</evidence>
<dbReference type="InParanoid" id="A0A3N4L2T5"/>
<dbReference type="AlphaFoldDB" id="A0A3N4L2T5"/>
<evidence type="ECO:0000313" key="2">
    <source>
        <dbReference type="Proteomes" id="UP000277580"/>
    </source>
</evidence>
<dbReference type="EMBL" id="ML119106">
    <property type="protein sequence ID" value="RPB17174.1"/>
    <property type="molecule type" value="Genomic_DNA"/>
</dbReference>
<name>A0A3N4L2T5_9PEZI</name>
<proteinExistence type="predicted"/>